<reference evidence="1 2" key="1">
    <citation type="submission" date="2013-01" db="EMBL/GenBank/DDBJ databases">
        <authorList>
            <person name="Harkins D.M."/>
            <person name="Durkin A.S."/>
            <person name="Brinkac L.M."/>
            <person name="Haft D.H."/>
            <person name="Selengut J.D."/>
            <person name="Sanka R."/>
            <person name="DePew J."/>
            <person name="Purushe J."/>
            <person name="Galloway R.L."/>
            <person name="Vinetz J.M."/>
            <person name="Sutton G.G."/>
            <person name="Nierman W.C."/>
            <person name="Fouts D.E."/>
        </authorList>
    </citation>
    <scope>NUCLEOTIDE SEQUENCE [LARGE SCALE GENOMIC DNA]</scope>
    <source>
        <strain evidence="1 2">79601</strain>
    </source>
</reference>
<organism evidence="1 2">
    <name type="scientific">Leptospira alstonii serovar Sichuan str. 79601</name>
    <dbReference type="NCBI Taxonomy" id="1218565"/>
    <lineage>
        <taxon>Bacteria</taxon>
        <taxon>Pseudomonadati</taxon>
        <taxon>Spirochaetota</taxon>
        <taxon>Spirochaetia</taxon>
        <taxon>Leptospirales</taxon>
        <taxon>Leptospiraceae</taxon>
        <taxon>Leptospira</taxon>
    </lineage>
</organism>
<protein>
    <submittedName>
        <fullName evidence="1">Uncharacterized protein</fullName>
    </submittedName>
</protein>
<dbReference type="AlphaFoldDB" id="M6CGJ3"/>
<proteinExistence type="predicted"/>
<accession>M6CGJ3</accession>
<name>M6CGJ3_9LEPT</name>
<gene>
    <name evidence="1" type="ORF">LEP1GSC194_1292</name>
</gene>
<comment type="caution">
    <text evidence="1">The sequence shown here is derived from an EMBL/GenBank/DDBJ whole genome shotgun (WGS) entry which is preliminary data.</text>
</comment>
<dbReference type="EMBL" id="ANIK01000116">
    <property type="protein sequence ID" value="EMJ90967.1"/>
    <property type="molecule type" value="Genomic_DNA"/>
</dbReference>
<evidence type="ECO:0000313" key="1">
    <source>
        <dbReference type="EMBL" id="EMJ90967.1"/>
    </source>
</evidence>
<dbReference type="Proteomes" id="UP000011988">
    <property type="component" value="Unassembled WGS sequence"/>
</dbReference>
<evidence type="ECO:0000313" key="2">
    <source>
        <dbReference type="Proteomes" id="UP000011988"/>
    </source>
</evidence>
<sequence length="39" mass="4472">MFVCAVESLCKTGNETTLAKRLANYDDKVAYLIFFVRQI</sequence>
<dbReference type="PATRIC" id="fig|1218565.3.peg.4303"/>